<dbReference type="GO" id="GO:0016020">
    <property type="term" value="C:membrane"/>
    <property type="evidence" value="ECO:0007669"/>
    <property type="project" value="UniProtKB-SubCell"/>
</dbReference>
<evidence type="ECO:0000256" key="1">
    <source>
        <dbReference type="ARBA" id="ARBA00000900"/>
    </source>
</evidence>
<evidence type="ECO:0000256" key="11">
    <source>
        <dbReference type="ARBA" id="ARBA00022989"/>
    </source>
</evidence>
<protein>
    <recommendedName>
        <fullName evidence="4">RING-type E3 ubiquitin transferase</fullName>
        <ecNumber evidence="4">2.3.2.27</ecNumber>
    </recommendedName>
</protein>
<proteinExistence type="predicted"/>
<evidence type="ECO:0000256" key="6">
    <source>
        <dbReference type="ARBA" id="ARBA00022692"/>
    </source>
</evidence>
<evidence type="ECO:0000256" key="12">
    <source>
        <dbReference type="ARBA" id="ARBA00023136"/>
    </source>
</evidence>
<dbReference type="Gene3D" id="3.30.40.10">
    <property type="entry name" value="Zinc/RING finger domain, C3HC4 (zinc finger)"/>
    <property type="match status" value="1"/>
</dbReference>
<dbReference type="Gramene" id="KQK16925">
    <property type="protein sequence ID" value="KQK16925"/>
    <property type="gene ID" value="BRADI_1g31453v3"/>
</dbReference>
<reference evidence="16" key="2">
    <citation type="submission" date="2017-06" db="EMBL/GenBank/DDBJ databases">
        <title>WGS assembly of Brachypodium distachyon.</title>
        <authorList>
            <consortium name="The International Brachypodium Initiative"/>
            <person name="Lucas S."/>
            <person name="Harmon-Smith M."/>
            <person name="Lail K."/>
            <person name="Tice H."/>
            <person name="Grimwood J."/>
            <person name="Bruce D."/>
            <person name="Barry K."/>
            <person name="Shu S."/>
            <person name="Lindquist E."/>
            <person name="Wang M."/>
            <person name="Pitluck S."/>
            <person name="Vogel J.P."/>
            <person name="Garvin D.F."/>
            <person name="Mockler T.C."/>
            <person name="Schmutz J."/>
            <person name="Rokhsar D."/>
            <person name="Bevan M.W."/>
        </authorList>
    </citation>
    <scope>NUCLEOTIDE SEQUENCE</scope>
    <source>
        <strain evidence="16">Bd21</strain>
    </source>
</reference>
<dbReference type="PANTHER" id="PTHR46913">
    <property type="entry name" value="RING-H2 FINGER PROTEIN ATL16"/>
    <property type="match status" value="1"/>
</dbReference>
<comment type="pathway">
    <text evidence="3">Protein modification; protein ubiquitination.</text>
</comment>
<dbReference type="EMBL" id="CM000880">
    <property type="protein sequence ID" value="KQK16925.1"/>
    <property type="molecule type" value="Genomic_DNA"/>
</dbReference>
<dbReference type="PROSITE" id="PS50089">
    <property type="entry name" value="ZF_RING_2"/>
    <property type="match status" value="1"/>
</dbReference>
<dbReference type="InterPro" id="IPR013083">
    <property type="entry name" value="Znf_RING/FYVE/PHD"/>
</dbReference>
<dbReference type="Proteomes" id="UP000008810">
    <property type="component" value="Chromosome 1"/>
</dbReference>
<sequence>MAGFMMALLIAIFAGIFVSFFNRCCANLVARPCSRFAGVPRARAIVRLPAVAGAGPLGGWGARLADAAIAALPLTRLAQAAECAVCLGELAAGELARLLPPCGHRFHVECVDTWLRWRANCPLCRRTVRDAAQPAAQAEGPVVLPPALPQADGRAPLAQAHDGGEGSYSLQVLD</sequence>
<dbReference type="SUPFAM" id="SSF57850">
    <property type="entry name" value="RING/U-box"/>
    <property type="match status" value="1"/>
</dbReference>
<evidence type="ECO:0000256" key="9">
    <source>
        <dbReference type="ARBA" id="ARBA00022786"/>
    </source>
</evidence>
<evidence type="ECO:0000256" key="10">
    <source>
        <dbReference type="ARBA" id="ARBA00022833"/>
    </source>
</evidence>
<feature type="domain" description="RING-type" evidence="15">
    <location>
        <begin position="83"/>
        <end position="125"/>
    </location>
</feature>
<organism evidence="16">
    <name type="scientific">Brachypodium distachyon</name>
    <name type="common">Purple false brome</name>
    <name type="synonym">Trachynia distachya</name>
    <dbReference type="NCBI Taxonomy" id="15368"/>
    <lineage>
        <taxon>Eukaryota</taxon>
        <taxon>Viridiplantae</taxon>
        <taxon>Streptophyta</taxon>
        <taxon>Embryophyta</taxon>
        <taxon>Tracheophyta</taxon>
        <taxon>Spermatophyta</taxon>
        <taxon>Magnoliopsida</taxon>
        <taxon>Liliopsida</taxon>
        <taxon>Poales</taxon>
        <taxon>Poaceae</taxon>
        <taxon>BOP clade</taxon>
        <taxon>Pooideae</taxon>
        <taxon>Stipodae</taxon>
        <taxon>Brachypodieae</taxon>
        <taxon>Brachypodium</taxon>
    </lineage>
</organism>
<keyword evidence="10" id="KW-0862">Zinc</keyword>
<keyword evidence="8 13" id="KW-0863">Zinc-finger</keyword>
<evidence type="ECO:0000256" key="4">
    <source>
        <dbReference type="ARBA" id="ARBA00012483"/>
    </source>
</evidence>
<accession>A0A0Q3H2W8</accession>
<keyword evidence="6" id="KW-0812">Transmembrane</keyword>
<dbReference type="Pfam" id="PF13639">
    <property type="entry name" value="zf-RING_2"/>
    <property type="match status" value="1"/>
</dbReference>
<dbReference type="EC" id="2.3.2.27" evidence="4"/>
<evidence type="ECO:0000256" key="3">
    <source>
        <dbReference type="ARBA" id="ARBA00004906"/>
    </source>
</evidence>
<evidence type="ECO:0000256" key="13">
    <source>
        <dbReference type="PROSITE-ProRule" id="PRU00175"/>
    </source>
</evidence>
<dbReference type="CDD" id="cd16461">
    <property type="entry name" value="RING-H2_EL5-like"/>
    <property type="match status" value="1"/>
</dbReference>
<keyword evidence="5" id="KW-0808">Transferase</keyword>
<keyword evidence="7" id="KW-0479">Metal-binding</keyword>
<evidence type="ECO:0000256" key="14">
    <source>
        <dbReference type="SAM" id="MobiDB-lite"/>
    </source>
</evidence>
<reference evidence="16 17" key="1">
    <citation type="journal article" date="2010" name="Nature">
        <title>Genome sequencing and analysis of the model grass Brachypodium distachyon.</title>
        <authorList>
            <consortium name="International Brachypodium Initiative"/>
        </authorList>
    </citation>
    <scope>NUCLEOTIDE SEQUENCE [LARGE SCALE GENOMIC DNA]</scope>
    <source>
        <strain evidence="16 17">Bd21</strain>
    </source>
</reference>
<feature type="region of interest" description="Disordered" evidence="14">
    <location>
        <begin position="153"/>
        <end position="174"/>
    </location>
</feature>
<dbReference type="InterPro" id="IPR001841">
    <property type="entry name" value="Znf_RING"/>
</dbReference>
<dbReference type="KEGG" id="bdi:104582094"/>
<dbReference type="PANTHER" id="PTHR46913:SF1">
    <property type="entry name" value="RING-H2 FINGER PROTEIN ATL16"/>
    <property type="match status" value="1"/>
</dbReference>
<evidence type="ECO:0000313" key="16">
    <source>
        <dbReference type="EMBL" id="KQK16925.1"/>
    </source>
</evidence>
<dbReference type="GO" id="GO:0016567">
    <property type="term" value="P:protein ubiquitination"/>
    <property type="evidence" value="ECO:0007669"/>
    <property type="project" value="InterPro"/>
</dbReference>
<evidence type="ECO:0000256" key="5">
    <source>
        <dbReference type="ARBA" id="ARBA00022679"/>
    </source>
</evidence>
<evidence type="ECO:0000256" key="2">
    <source>
        <dbReference type="ARBA" id="ARBA00004167"/>
    </source>
</evidence>
<evidence type="ECO:0000313" key="18">
    <source>
        <dbReference type="Proteomes" id="UP000008810"/>
    </source>
</evidence>
<gene>
    <name evidence="17" type="primary">LOC104582094</name>
    <name evidence="16" type="ORF">BRADI_1g31453v3</name>
</gene>
<dbReference type="GO" id="GO:0061630">
    <property type="term" value="F:ubiquitin protein ligase activity"/>
    <property type="evidence" value="ECO:0007669"/>
    <property type="project" value="UniProtKB-EC"/>
</dbReference>
<comment type="subcellular location">
    <subcellularLocation>
        <location evidence="2">Membrane</location>
        <topology evidence="2">Single-pass membrane protein</topology>
    </subcellularLocation>
</comment>
<dbReference type="SMART" id="SM00184">
    <property type="entry name" value="RING"/>
    <property type="match status" value="1"/>
</dbReference>
<evidence type="ECO:0000259" key="15">
    <source>
        <dbReference type="PROSITE" id="PS50089"/>
    </source>
</evidence>
<dbReference type="InterPro" id="IPR044600">
    <property type="entry name" value="ATL1/ATL16-like"/>
</dbReference>
<dbReference type="GO" id="GO:0008270">
    <property type="term" value="F:zinc ion binding"/>
    <property type="evidence" value="ECO:0007669"/>
    <property type="project" value="UniProtKB-KW"/>
</dbReference>
<keyword evidence="12" id="KW-0472">Membrane</keyword>
<reference evidence="17" key="3">
    <citation type="submission" date="2018-08" db="UniProtKB">
        <authorList>
            <consortium name="EnsemblPlants"/>
        </authorList>
    </citation>
    <scope>IDENTIFICATION</scope>
    <source>
        <strain evidence="17">cv. Bd21</strain>
    </source>
</reference>
<dbReference type="EnsemblPlants" id="KQK16925">
    <property type="protein sequence ID" value="KQK16925"/>
    <property type="gene ID" value="BRADI_1g31453v3"/>
</dbReference>
<evidence type="ECO:0000313" key="17">
    <source>
        <dbReference type="EnsemblPlants" id="KQK16925"/>
    </source>
</evidence>
<dbReference type="AlphaFoldDB" id="A0A0Q3H2W8"/>
<keyword evidence="18" id="KW-1185">Reference proteome</keyword>
<keyword evidence="11" id="KW-1133">Transmembrane helix</keyword>
<dbReference type="GeneID" id="104582094"/>
<keyword evidence="9" id="KW-0833">Ubl conjugation pathway</keyword>
<dbReference type="RefSeq" id="XP_010229726.1">
    <property type="nucleotide sequence ID" value="XM_010231424.3"/>
</dbReference>
<dbReference type="OrthoDB" id="8062037at2759"/>
<comment type="catalytic activity">
    <reaction evidence="1">
        <text>S-ubiquitinyl-[E2 ubiquitin-conjugating enzyme]-L-cysteine + [acceptor protein]-L-lysine = [E2 ubiquitin-conjugating enzyme]-L-cysteine + N(6)-ubiquitinyl-[acceptor protein]-L-lysine.</text>
        <dbReference type="EC" id="2.3.2.27"/>
    </reaction>
</comment>
<evidence type="ECO:0000256" key="7">
    <source>
        <dbReference type="ARBA" id="ARBA00022723"/>
    </source>
</evidence>
<name>A0A0Q3H2W8_BRADI</name>
<evidence type="ECO:0000256" key="8">
    <source>
        <dbReference type="ARBA" id="ARBA00022771"/>
    </source>
</evidence>